<protein>
    <submittedName>
        <fullName evidence="1">Uncharacterized protein</fullName>
    </submittedName>
</protein>
<proteinExistence type="evidence at transcript level"/>
<accession>A9P2G6</accession>
<name>A9P2G6_PICSI</name>
<dbReference type="AlphaFoldDB" id="A9P2G6"/>
<sequence length="44" mass="4944">MGPGAPLRTVFQAAAMVFLFRKESPSSSRKLITTQKLQSIHWIL</sequence>
<evidence type="ECO:0000313" key="1">
    <source>
        <dbReference type="EMBL" id="ABK27077.1"/>
    </source>
</evidence>
<organism evidence="1">
    <name type="scientific">Picea sitchensis</name>
    <name type="common">Sitka spruce</name>
    <name type="synonym">Pinus sitchensis</name>
    <dbReference type="NCBI Taxonomy" id="3332"/>
    <lineage>
        <taxon>Eukaryota</taxon>
        <taxon>Viridiplantae</taxon>
        <taxon>Streptophyta</taxon>
        <taxon>Embryophyta</taxon>
        <taxon>Tracheophyta</taxon>
        <taxon>Spermatophyta</taxon>
        <taxon>Pinopsida</taxon>
        <taxon>Pinidae</taxon>
        <taxon>Conifers I</taxon>
        <taxon>Pinales</taxon>
        <taxon>Pinaceae</taxon>
        <taxon>Picea</taxon>
    </lineage>
</organism>
<dbReference type="EMBL" id="EF087844">
    <property type="protein sequence ID" value="ABK27077.1"/>
    <property type="molecule type" value="mRNA"/>
</dbReference>
<reference evidence="1" key="1">
    <citation type="journal article" date="2008" name="BMC Genomics">
        <title>A conifer genomics resource of 200,000 spruce (Picea spp.) ESTs and 6,464 high-quality, sequence-finished full-length cDNAs for Sitka spruce (Picea sitchensis).</title>
        <authorList>
            <person name="Ralph S.G."/>
            <person name="Chun H.J."/>
            <person name="Kolosova N."/>
            <person name="Cooper D."/>
            <person name="Oddy C."/>
            <person name="Ritland C.E."/>
            <person name="Kirkpatrick R."/>
            <person name="Moore R."/>
            <person name="Barber S."/>
            <person name="Holt R.A."/>
            <person name="Jones S.J."/>
            <person name="Marra M.A."/>
            <person name="Douglas C.J."/>
            <person name="Ritland K."/>
            <person name="Bohlmann J."/>
        </authorList>
    </citation>
    <scope>NUCLEOTIDE SEQUENCE</scope>
    <source>
        <tissue evidence="1">Bark</tissue>
    </source>
</reference>